<feature type="transmembrane region" description="Helical" evidence="1">
    <location>
        <begin position="12"/>
        <end position="32"/>
    </location>
</feature>
<comment type="caution">
    <text evidence="2">The sequence shown here is derived from an EMBL/GenBank/DDBJ whole genome shotgun (WGS) entry which is preliminary data.</text>
</comment>
<gene>
    <name evidence="2" type="ORF">AV656_14110</name>
</gene>
<feature type="transmembrane region" description="Helical" evidence="1">
    <location>
        <begin position="38"/>
        <end position="59"/>
    </location>
</feature>
<accession>A0A161RG86</accession>
<keyword evidence="1" id="KW-1133">Transmembrane helix</keyword>
<dbReference type="AlphaFoldDB" id="A0A161RG86"/>
<keyword evidence="1" id="KW-0472">Membrane</keyword>
<evidence type="ECO:0000256" key="1">
    <source>
        <dbReference type="SAM" id="Phobius"/>
    </source>
</evidence>
<name>A0A161RG86_9BACL</name>
<evidence type="ECO:0000313" key="2">
    <source>
        <dbReference type="EMBL" id="KZE36908.1"/>
    </source>
</evidence>
<reference evidence="2 3" key="1">
    <citation type="submission" date="2016-01" db="EMBL/GenBank/DDBJ databases">
        <title>Whole genome sequencing of Bhargavaea cecembensis T14.</title>
        <authorList>
            <person name="Hong K.W."/>
        </authorList>
    </citation>
    <scope>NUCLEOTIDE SEQUENCE [LARGE SCALE GENOMIC DNA]</scope>
    <source>
        <strain evidence="2 3">T14</strain>
    </source>
</reference>
<dbReference type="EMBL" id="LQNT01000012">
    <property type="protein sequence ID" value="KZE36908.1"/>
    <property type="molecule type" value="Genomic_DNA"/>
</dbReference>
<sequence length="68" mass="7426">MSLNNKNNQNSALIPVAVILMIAVILFLNIVLPALPFRWMMVIIIAVIGIAGALVILWMKRRGGGRGE</sequence>
<protein>
    <submittedName>
        <fullName evidence="2">Uncharacterized protein</fullName>
    </submittedName>
</protein>
<keyword evidence="1" id="KW-0812">Transmembrane</keyword>
<evidence type="ECO:0000313" key="3">
    <source>
        <dbReference type="Proteomes" id="UP000076490"/>
    </source>
</evidence>
<proteinExistence type="predicted"/>
<organism evidence="2 3">
    <name type="scientific">Bhargavaea cecembensis</name>
    <dbReference type="NCBI Taxonomy" id="394098"/>
    <lineage>
        <taxon>Bacteria</taxon>
        <taxon>Bacillati</taxon>
        <taxon>Bacillota</taxon>
        <taxon>Bacilli</taxon>
        <taxon>Bacillales</taxon>
        <taxon>Caryophanaceae</taxon>
        <taxon>Bhargavaea</taxon>
    </lineage>
</organism>
<dbReference type="Proteomes" id="UP000076490">
    <property type="component" value="Unassembled WGS sequence"/>
</dbReference>